<feature type="transmembrane region" description="Helical" evidence="1">
    <location>
        <begin position="182"/>
        <end position="201"/>
    </location>
</feature>
<dbReference type="Pfam" id="PF00892">
    <property type="entry name" value="EamA"/>
    <property type="match status" value="1"/>
</dbReference>
<dbReference type="InterPro" id="IPR000620">
    <property type="entry name" value="EamA_dom"/>
</dbReference>
<feature type="transmembrane region" description="Helical" evidence="1">
    <location>
        <begin position="121"/>
        <end position="139"/>
    </location>
</feature>
<dbReference type="Gene3D" id="1.10.3730.20">
    <property type="match status" value="1"/>
</dbReference>
<name>A0A2H0W2L3_9BACT</name>
<gene>
    <name evidence="3" type="ORF">COT81_00235</name>
</gene>
<keyword evidence="1" id="KW-1133">Transmembrane helix</keyword>
<feature type="transmembrane region" description="Helical" evidence="1">
    <location>
        <begin position="6"/>
        <end position="26"/>
    </location>
</feature>
<dbReference type="Proteomes" id="UP000230935">
    <property type="component" value="Unassembled WGS sequence"/>
</dbReference>
<keyword evidence="1" id="KW-0472">Membrane</keyword>
<accession>A0A2H0W2L3</accession>
<dbReference type="GO" id="GO:0016020">
    <property type="term" value="C:membrane"/>
    <property type="evidence" value="ECO:0007669"/>
    <property type="project" value="InterPro"/>
</dbReference>
<dbReference type="InterPro" id="IPR037185">
    <property type="entry name" value="EmrE-like"/>
</dbReference>
<dbReference type="AlphaFoldDB" id="A0A2H0W2L3"/>
<feature type="transmembrane region" description="Helical" evidence="1">
    <location>
        <begin position="151"/>
        <end position="170"/>
    </location>
</feature>
<evidence type="ECO:0000259" key="2">
    <source>
        <dbReference type="Pfam" id="PF00892"/>
    </source>
</evidence>
<reference evidence="4" key="1">
    <citation type="submission" date="2017-09" db="EMBL/GenBank/DDBJ databases">
        <title>Depth-based differentiation of microbial function through sediment-hosted aquifers and enrichment of novel symbionts in the deep terrestrial subsurface.</title>
        <authorList>
            <person name="Probst A.J."/>
            <person name="Ladd B."/>
            <person name="Jarett J.K."/>
            <person name="Geller-Mcgrath D.E."/>
            <person name="Sieber C.M.K."/>
            <person name="Emerson J.B."/>
            <person name="Anantharaman K."/>
            <person name="Thomas B.C."/>
            <person name="Malmstrom R."/>
            <person name="Stieglmeier M."/>
            <person name="Klingl A."/>
            <person name="Woyke T."/>
            <person name="Ryan C.M."/>
            <person name="Banfield J.F."/>
        </authorList>
    </citation>
    <scope>NUCLEOTIDE SEQUENCE [LARGE SCALE GENOMIC DNA]</scope>
</reference>
<comment type="caution">
    <text evidence="3">The sequence shown here is derived from an EMBL/GenBank/DDBJ whole genome shotgun (WGS) entry which is preliminary data.</text>
</comment>
<evidence type="ECO:0000256" key="1">
    <source>
        <dbReference type="SAM" id="Phobius"/>
    </source>
</evidence>
<proteinExistence type="predicted"/>
<keyword evidence="1" id="KW-0812">Transmembrane</keyword>
<feature type="domain" description="EamA" evidence="2">
    <location>
        <begin position="3"/>
        <end position="138"/>
    </location>
</feature>
<organism evidence="3 4">
    <name type="scientific">Candidatus Buchananbacteria bacterium CG10_big_fil_rev_8_21_14_0_10_42_9</name>
    <dbReference type="NCBI Taxonomy" id="1974526"/>
    <lineage>
        <taxon>Bacteria</taxon>
        <taxon>Candidatus Buchananiibacteriota</taxon>
    </lineage>
</organism>
<dbReference type="SUPFAM" id="SSF103481">
    <property type="entry name" value="Multidrug resistance efflux transporter EmrE"/>
    <property type="match status" value="1"/>
</dbReference>
<dbReference type="EMBL" id="PEZZ01000002">
    <property type="protein sequence ID" value="PIS05576.1"/>
    <property type="molecule type" value="Genomic_DNA"/>
</dbReference>
<feature type="transmembrane region" description="Helical" evidence="1">
    <location>
        <begin position="249"/>
        <end position="273"/>
    </location>
</feature>
<feature type="transmembrane region" description="Helical" evidence="1">
    <location>
        <begin position="66"/>
        <end position="84"/>
    </location>
</feature>
<sequence>MHAWIITAILAYFFFAAAAVVDKFILTKKIDRPAVYTVLVSLLGVLVLAIAPILPGELFVLPPSGLAWSFAYGVAFVFAIFYLYRAMRLGEASRVVPIIISFQPIFILLMAWVLIGETLAPISFLAFLLILFGAVLISYQKSTWQVNRKIFAFSLLAAFFFALNLAGSKFLFDQYGFASPFVWIRIGSVVAAGFFLLSRSIRQGVWQMIKPKPAGHHQKHGLLLVIVAQAFGAVGVVMVNYAVSIGPVSLVGALQGLQHMFVFVLTTLISLMLPRVLSEKISRSILIQKSIAIIILVSGVAILALSSTG</sequence>
<evidence type="ECO:0000313" key="4">
    <source>
        <dbReference type="Proteomes" id="UP000230935"/>
    </source>
</evidence>
<feature type="transmembrane region" description="Helical" evidence="1">
    <location>
        <begin position="96"/>
        <end position="115"/>
    </location>
</feature>
<evidence type="ECO:0000313" key="3">
    <source>
        <dbReference type="EMBL" id="PIS05576.1"/>
    </source>
</evidence>
<protein>
    <recommendedName>
        <fullName evidence="2">EamA domain-containing protein</fullName>
    </recommendedName>
</protein>
<feature type="transmembrane region" description="Helical" evidence="1">
    <location>
        <begin position="33"/>
        <end position="54"/>
    </location>
</feature>
<feature type="transmembrane region" description="Helical" evidence="1">
    <location>
        <begin position="222"/>
        <end position="243"/>
    </location>
</feature>
<feature type="transmembrane region" description="Helical" evidence="1">
    <location>
        <begin position="285"/>
        <end position="305"/>
    </location>
</feature>